<keyword evidence="2" id="KW-1185">Reference proteome</keyword>
<sequence length="89" mass="9741">MKLSIANAENNEGKYMYRNVTTNSSTYTMIDNCGTTIGFTSTYTQTECKGTGMTACTAGTSSLTPYIPEKINVKNEHIIIKCSENLIVL</sequence>
<proteinExistence type="predicted"/>
<reference evidence="1 2" key="1">
    <citation type="submission" date="2021-03" db="EMBL/GenBank/DDBJ databases">
        <title>Complete genome of Polaribacter_sp.SM13.</title>
        <authorList>
            <person name="Jeong S.W."/>
            <person name="Bae J.W."/>
        </authorList>
    </citation>
    <scope>NUCLEOTIDE SEQUENCE [LARGE SCALE GENOMIC DNA]</scope>
    <source>
        <strain evidence="1 2">SM13</strain>
    </source>
</reference>
<protein>
    <submittedName>
        <fullName evidence="1">Uncharacterized protein</fullName>
    </submittedName>
</protein>
<evidence type="ECO:0000313" key="1">
    <source>
        <dbReference type="EMBL" id="QTE23531.1"/>
    </source>
</evidence>
<dbReference type="KEGG" id="pcea:J3359_04410"/>
<organism evidence="1 2">
    <name type="scientific">Polaribacter cellanae</name>
    <dbReference type="NCBI Taxonomy" id="2818493"/>
    <lineage>
        <taxon>Bacteria</taxon>
        <taxon>Pseudomonadati</taxon>
        <taxon>Bacteroidota</taxon>
        <taxon>Flavobacteriia</taxon>
        <taxon>Flavobacteriales</taxon>
        <taxon>Flavobacteriaceae</taxon>
    </lineage>
</organism>
<dbReference type="RefSeq" id="WP_208079538.1">
    <property type="nucleotide sequence ID" value="NZ_CP071869.1"/>
</dbReference>
<gene>
    <name evidence="1" type="ORF">J3359_04410</name>
</gene>
<accession>A0A975CU72</accession>
<name>A0A975CU72_9FLAO</name>
<evidence type="ECO:0000313" key="2">
    <source>
        <dbReference type="Proteomes" id="UP000663920"/>
    </source>
</evidence>
<dbReference type="Proteomes" id="UP000663920">
    <property type="component" value="Chromosome"/>
</dbReference>
<dbReference type="AlphaFoldDB" id="A0A975CU72"/>
<dbReference type="EMBL" id="CP071869">
    <property type="protein sequence ID" value="QTE23531.1"/>
    <property type="molecule type" value="Genomic_DNA"/>
</dbReference>